<dbReference type="Pfam" id="PF03637">
    <property type="entry name" value="Mob1_phocein"/>
    <property type="match status" value="1"/>
</dbReference>
<keyword evidence="5 13" id="KW-0479">Metal-binding</keyword>
<dbReference type="Ensembl" id="ENSRFET00010028512.1">
    <property type="protein sequence ID" value="ENSRFEP00010026243.1"/>
    <property type="gene ID" value="ENSRFEG00010017421.1"/>
</dbReference>
<dbReference type="InterPro" id="IPR036703">
    <property type="entry name" value="MOB_kinase_act_sf"/>
</dbReference>
<reference evidence="15 16" key="2">
    <citation type="journal article" date="2018" name="Annu Rev Anim Biosci">
        <title>Bat Biology, Genomes, and the Bat1K Project: To Generate Chromosome-Level Genomes for All Living Bat Species.</title>
        <authorList>
            <person name="Teeling E.C."/>
            <person name="Vernes S.C."/>
            <person name="Davalos L.M."/>
            <person name="Ray D.A."/>
            <person name="Gilbert M.T.P."/>
            <person name="Myers E."/>
        </authorList>
    </citation>
    <scope>NUCLEOTIDE SEQUENCE</scope>
</reference>
<evidence type="ECO:0000256" key="3">
    <source>
        <dbReference type="ARBA" id="ARBA00005621"/>
    </source>
</evidence>
<feature type="binding site" evidence="13">
    <location>
        <position position="383"/>
    </location>
    <ligand>
        <name>Zn(2+)</name>
        <dbReference type="ChEBI" id="CHEBI:29105"/>
    </ligand>
</feature>
<evidence type="ECO:0000313" key="16">
    <source>
        <dbReference type="Proteomes" id="UP000472240"/>
    </source>
</evidence>
<evidence type="ECO:0000256" key="1">
    <source>
        <dbReference type="ARBA" id="ARBA00004123"/>
    </source>
</evidence>
<gene>
    <name evidence="15" type="primary">MOB2</name>
</gene>
<accession>A0A671FUR2</accession>
<evidence type="ECO:0000313" key="15">
    <source>
        <dbReference type="Ensembl" id="ENSRFEP00010026243.1"/>
    </source>
</evidence>
<feature type="binding site" evidence="13">
    <location>
        <position position="462"/>
    </location>
    <ligand>
        <name>Zn(2+)</name>
        <dbReference type="ChEBI" id="CHEBI:29105"/>
    </ligand>
</feature>
<sequence length="532" mass="57598">GGVRLGRPVARPCKWALSVAVSCHCHWSDVWVFRTSWSPVCRPAPKKALAHSSCTCTGRCCGHALRGPLPPSARSAPALGAHLPKAVRVEASLSTRQVTAARTHCPAGRSLPLSCLSRAGVRQGCRRPRSSWAELLGPPSGCALPTAAPERRQFEKAAGTRPPVTRLGRPRPRPVKAAAVCVPAEPAFPLPPHWLVSAGSVPLPSDGGGGSSVPAGLPLSLSTSALPHDAGRPRRPFRRPGSAQPGPQNWTQLQNGASGRWQSAQVSVTSGSHLPVPGHLHRALGRARGHAGRVSLEPGDGRRPAWKSKAKPNGKKPAAEEKKVYLEPEYAKSRITDCEFKELVVLPREIDLNEWLASNTTTFFHHVNLQYSTISEFCTGDACQTMAVCNTQYYWYDERGKKVKCTAPQYVDFVMSSVQKLVTDEDVFPTKYGREFPSSFESLVKKICRYLFHVLAHIYSSHFKETLALELHGHLNTLYVHFILFAREFNLLDPKETAIMDDLTEVLCSGGGPGGGGASGGGTGAQNHVKER</sequence>
<comment type="subunit">
    <text evidence="9">Binds STK38 and STK38L.</text>
</comment>
<feature type="binding site" evidence="13">
    <location>
        <position position="378"/>
    </location>
    <ligand>
        <name>Zn(2+)</name>
        <dbReference type="ChEBI" id="CHEBI:29105"/>
    </ligand>
</feature>
<evidence type="ECO:0000256" key="2">
    <source>
        <dbReference type="ARBA" id="ARBA00004496"/>
    </source>
</evidence>
<feature type="binding site" evidence="13">
    <location>
        <position position="457"/>
    </location>
    <ligand>
        <name>Zn(2+)</name>
        <dbReference type="ChEBI" id="CHEBI:29105"/>
    </ligand>
</feature>
<dbReference type="Proteomes" id="UP000472240">
    <property type="component" value="Chromosome 11"/>
</dbReference>
<dbReference type="InterPro" id="IPR005301">
    <property type="entry name" value="MOB_kinase_act_fam"/>
</dbReference>
<feature type="compositionally biased region" description="Polar residues" evidence="14">
    <location>
        <begin position="245"/>
        <end position="272"/>
    </location>
</feature>
<keyword evidence="16" id="KW-1185">Reference proteome</keyword>
<protein>
    <recommendedName>
        <fullName evidence="10">MOB kinase activator 2</fullName>
    </recommendedName>
    <alternativeName>
        <fullName evidence="11">Mob2 homolog</fullName>
    </alternativeName>
    <alternativeName>
        <fullName evidence="12">Mps one binder kinase activator-like 2</fullName>
    </alternativeName>
</protein>
<keyword evidence="7" id="KW-0539">Nucleus</keyword>
<evidence type="ECO:0000256" key="11">
    <source>
        <dbReference type="ARBA" id="ARBA00075754"/>
    </source>
</evidence>
<evidence type="ECO:0000256" key="12">
    <source>
        <dbReference type="ARBA" id="ARBA00083426"/>
    </source>
</evidence>
<feature type="region of interest" description="Disordered" evidence="14">
    <location>
        <begin position="204"/>
        <end position="320"/>
    </location>
</feature>
<feature type="compositionally biased region" description="Basic residues" evidence="14">
    <location>
        <begin position="304"/>
        <end position="314"/>
    </location>
</feature>
<organism evidence="15 16">
    <name type="scientific">Rhinolophus ferrumequinum</name>
    <name type="common">Greater horseshoe bat</name>
    <dbReference type="NCBI Taxonomy" id="59479"/>
    <lineage>
        <taxon>Eukaryota</taxon>
        <taxon>Metazoa</taxon>
        <taxon>Chordata</taxon>
        <taxon>Craniata</taxon>
        <taxon>Vertebrata</taxon>
        <taxon>Euteleostomi</taxon>
        <taxon>Mammalia</taxon>
        <taxon>Eutheria</taxon>
        <taxon>Laurasiatheria</taxon>
        <taxon>Chiroptera</taxon>
        <taxon>Yinpterochiroptera</taxon>
        <taxon>Rhinolophoidea</taxon>
        <taxon>Rhinolophidae</taxon>
        <taxon>Rhinolophinae</taxon>
        <taxon>Rhinolophus</taxon>
    </lineage>
</organism>
<evidence type="ECO:0000256" key="14">
    <source>
        <dbReference type="SAM" id="MobiDB-lite"/>
    </source>
</evidence>
<dbReference type="FunFam" id="1.20.140.30:FF:000003">
    <property type="entry name" value="MOB kinase activator 2"/>
    <property type="match status" value="1"/>
</dbReference>
<comment type="similarity">
    <text evidence="3">Belongs to the MOB1/phocein family.</text>
</comment>
<dbReference type="GeneTree" id="ENSGT01120000271909"/>
<name>A0A671FUR2_RHIFE</name>
<evidence type="ECO:0000256" key="9">
    <source>
        <dbReference type="ARBA" id="ARBA00061874"/>
    </source>
</evidence>
<proteinExistence type="inferred from homology"/>
<dbReference type="GO" id="GO:0005737">
    <property type="term" value="C:cytoplasm"/>
    <property type="evidence" value="ECO:0007669"/>
    <property type="project" value="UniProtKB-SubCell"/>
</dbReference>
<comment type="subcellular location">
    <subcellularLocation>
        <location evidence="2">Cytoplasm</location>
    </subcellularLocation>
    <subcellularLocation>
        <location evidence="1">Nucleus</location>
    </subcellularLocation>
</comment>
<reference evidence="15" key="4">
    <citation type="submission" date="2025-08" db="UniProtKB">
        <authorList>
            <consortium name="Ensembl"/>
        </authorList>
    </citation>
    <scope>IDENTIFICATION</scope>
</reference>
<evidence type="ECO:0000256" key="13">
    <source>
        <dbReference type="PIRSR" id="PIRSR605301-1"/>
    </source>
</evidence>
<dbReference type="GO" id="GO:0046872">
    <property type="term" value="F:metal ion binding"/>
    <property type="evidence" value="ECO:0007669"/>
    <property type="project" value="UniProtKB-KW"/>
</dbReference>
<dbReference type="SUPFAM" id="SSF101152">
    <property type="entry name" value="Mob1/phocein"/>
    <property type="match status" value="1"/>
</dbReference>
<dbReference type="PANTHER" id="PTHR22599">
    <property type="entry name" value="MPS ONE BINDER KINASE ACTIVATOR-LIKE MOB"/>
    <property type="match status" value="1"/>
</dbReference>
<evidence type="ECO:0000256" key="5">
    <source>
        <dbReference type="ARBA" id="ARBA00022723"/>
    </source>
</evidence>
<evidence type="ECO:0000256" key="4">
    <source>
        <dbReference type="ARBA" id="ARBA00022490"/>
    </source>
</evidence>
<dbReference type="Gene3D" id="1.20.140.30">
    <property type="entry name" value="MOB kinase activator"/>
    <property type="match status" value="1"/>
</dbReference>
<reference evidence="15" key="5">
    <citation type="submission" date="2025-09" db="UniProtKB">
        <authorList>
            <consortium name="Ensembl"/>
        </authorList>
    </citation>
    <scope>IDENTIFICATION</scope>
</reference>
<reference evidence="15 16" key="1">
    <citation type="journal article" date="2015" name="Annu Rev Anim Biosci">
        <title>The Genome 10K Project: a way forward.</title>
        <authorList>
            <person name="Koepfli K.P."/>
            <person name="Paten B."/>
            <person name="O'Brien S.J."/>
            <person name="Koepfli K.P."/>
            <person name="Paten B."/>
            <person name="Antunes A."/>
            <person name="Belov K."/>
            <person name="Bustamante C."/>
            <person name="Castoe T.A."/>
            <person name="Clawson H."/>
            <person name="Crawford A.J."/>
            <person name="Diekhans M."/>
            <person name="Distel D."/>
            <person name="Durbin R."/>
            <person name="Earl D."/>
            <person name="Fujita M.K."/>
            <person name="Gamble T."/>
            <person name="Georges A."/>
            <person name="Gemmell N."/>
            <person name="Gilbert M.T."/>
            <person name="Graves J.M."/>
            <person name="Green R.E."/>
            <person name="Hickey G."/>
            <person name="Jarvis E.D."/>
            <person name="Johnson W."/>
            <person name="Komissarov A."/>
            <person name="Korf I."/>
            <person name="Kuhn R."/>
            <person name="Larkin D.M."/>
            <person name="Lewin H."/>
            <person name="Lopez J.V."/>
            <person name="Ma J."/>
            <person name="Marques-Bonet T."/>
            <person name="Miller W."/>
            <person name="Murphy R."/>
            <person name="Pevzner P."/>
            <person name="Shapiro B."/>
            <person name="Steiner C."/>
            <person name="Tamazian G."/>
            <person name="Venkatesh B."/>
            <person name="Wang J."/>
            <person name="Wayne R."/>
            <person name="Wiley E."/>
            <person name="Yang H."/>
            <person name="Zhang G."/>
            <person name="Haussler D."/>
            <person name="Ryder O."/>
            <person name="O'Brien S.J."/>
        </authorList>
    </citation>
    <scope>NUCLEOTIDE SEQUENCE</scope>
</reference>
<evidence type="ECO:0000256" key="6">
    <source>
        <dbReference type="ARBA" id="ARBA00022833"/>
    </source>
</evidence>
<keyword evidence="4" id="KW-0963">Cytoplasm</keyword>
<evidence type="ECO:0000256" key="10">
    <source>
        <dbReference type="ARBA" id="ARBA00074347"/>
    </source>
</evidence>
<dbReference type="GO" id="GO:0005634">
    <property type="term" value="C:nucleus"/>
    <property type="evidence" value="ECO:0007669"/>
    <property type="project" value="UniProtKB-SubCell"/>
</dbReference>
<comment type="function">
    <text evidence="8">Stimulates the autophosphorylation and kinase activity of STK38 and STK38L.</text>
</comment>
<keyword evidence="6 13" id="KW-0862">Zinc</keyword>
<dbReference type="AlphaFoldDB" id="A0A671FUR2"/>
<dbReference type="SMART" id="SM01388">
    <property type="entry name" value="Mob1_phocein"/>
    <property type="match status" value="1"/>
</dbReference>
<reference evidence="16" key="3">
    <citation type="submission" date="2018-12" db="EMBL/GenBank/DDBJ databases">
        <title>G10K-VGP greater horseshoe bat female genome, primary haplotype.</title>
        <authorList>
            <person name="Teeling E."/>
            <person name="Myers G."/>
            <person name="Vernes S."/>
            <person name="Pippel M."/>
            <person name="Winkler S."/>
            <person name="Fedrigo O."/>
            <person name="Rhie A."/>
            <person name="Koren S."/>
            <person name="Phillippy A."/>
            <person name="Lewin H."/>
            <person name="Damas J."/>
            <person name="Howe K."/>
            <person name="Mountcastle J."/>
            <person name="Jarvis E.D."/>
        </authorList>
    </citation>
    <scope>NUCLEOTIDE SEQUENCE [LARGE SCALE GENOMIC DNA]</scope>
</reference>
<dbReference type="InParanoid" id="A0A671FUR2"/>
<evidence type="ECO:0000256" key="7">
    <source>
        <dbReference type="ARBA" id="ARBA00023242"/>
    </source>
</evidence>
<evidence type="ECO:0000256" key="8">
    <source>
        <dbReference type="ARBA" id="ARBA00059848"/>
    </source>
</evidence>
<feature type="compositionally biased region" description="Basic residues" evidence="14">
    <location>
        <begin position="279"/>
        <end position="291"/>
    </location>
</feature>